<keyword evidence="2" id="KW-1185">Reference proteome</keyword>
<evidence type="ECO:0000313" key="2">
    <source>
        <dbReference type="Proteomes" id="UP000789375"/>
    </source>
</evidence>
<sequence length="41" mass="4602">ITCDADTVKVAQHVKVGYCILKLINFLDIPCKISIKHALEF</sequence>
<dbReference type="Proteomes" id="UP000789375">
    <property type="component" value="Unassembled WGS sequence"/>
</dbReference>
<protein>
    <submittedName>
        <fullName evidence="1">1440_t:CDS:1</fullName>
    </submittedName>
</protein>
<dbReference type="EMBL" id="CAJVPP010003613">
    <property type="protein sequence ID" value="CAG8633630.1"/>
    <property type="molecule type" value="Genomic_DNA"/>
</dbReference>
<comment type="caution">
    <text evidence="1">The sequence shown here is derived from an EMBL/GenBank/DDBJ whole genome shotgun (WGS) entry which is preliminary data.</text>
</comment>
<gene>
    <name evidence="1" type="ORF">FMOSSE_LOCUS10616</name>
</gene>
<dbReference type="AlphaFoldDB" id="A0A9N9DES6"/>
<accession>A0A9N9DES6</accession>
<evidence type="ECO:0000313" key="1">
    <source>
        <dbReference type="EMBL" id="CAG8633630.1"/>
    </source>
</evidence>
<name>A0A9N9DES6_FUNMO</name>
<proteinExistence type="predicted"/>
<feature type="non-terminal residue" evidence="1">
    <location>
        <position position="41"/>
    </location>
</feature>
<organism evidence="1 2">
    <name type="scientific">Funneliformis mosseae</name>
    <name type="common">Endomycorrhizal fungus</name>
    <name type="synonym">Glomus mosseae</name>
    <dbReference type="NCBI Taxonomy" id="27381"/>
    <lineage>
        <taxon>Eukaryota</taxon>
        <taxon>Fungi</taxon>
        <taxon>Fungi incertae sedis</taxon>
        <taxon>Mucoromycota</taxon>
        <taxon>Glomeromycotina</taxon>
        <taxon>Glomeromycetes</taxon>
        <taxon>Glomerales</taxon>
        <taxon>Glomeraceae</taxon>
        <taxon>Funneliformis</taxon>
    </lineage>
</organism>
<reference evidence="1" key="1">
    <citation type="submission" date="2021-06" db="EMBL/GenBank/DDBJ databases">
        <authorList>
            <person name="Kallberg Y."/>
            <person name="Tangrot J."/>
            <person name="Rosling A."/>
        </authorList>
    </citation>
    <scope>NUCLEOTIDE SEQUENCE</scope>
    <source>
        <strain evidence="1">87-6 pot B 2015</strain>
    </source>
</reference>